<dbReference type="Proteomes" id="UP000679992">
    <property type="component" value="Unassembled WGS sequence"/>
</dbReference>
<feature type="coiled-coil region" evidence="2">
    <location>
        <begin position="26"/>
        <end position="142"/>
    </location>
</feature>
<dbReference type="Pfam" id="PF04012">
    <property type="entry name" value="PspA_IM30"/>
    <property type="match status" value="1"/>
</dbReference>
<keyword evidence="2" id="KW-0175">Coiled coil</keyword>
<organism evidence="3 4">
    <name type="scientific">Paenibacillus vini</name>
    <dbReference type="NCBI Taxonomy" id="1476024"/>
    <lineage>
        <taxon>Bacteria</taxon>
        <taxon>Bacillati</taxon>
        <taxon>Bacillota</taxon>
        <taxon>Bacilli</taxon>
        <taxon>Bacillales</taxon>
        <taxon>Paenibacillaceae</taxon>
        <taxon>Paenibacillus</taxon>
    </lineage>
</organism>
<dbReference type="PANTHER" id="PTHR31088:SF6">
    <property type="entry name" value="PHAGE SHOCK PROTEIN A"/>
    <property type="match status" value="1"/>
</dbReference>
<name>A0ABQ4MCY8_9BACL</name>
<comment type="caution">
    <text evidence="3">The sequence shown here is derived from an EMBL/GenBank/DDBJ whole genome shotgun (WGS) entry which is preliminary data.</text>
</comment>
<sequence length="218" mass="24870">MGIFTRIKDIAAADTHRLLDLVEDPVSMAKHYIRQLEEQIDQARLALEKQLAAEQQYDLLVARTGQMIDKRTRQAELAVEREEEDIARLAIQEKLSHSKLMQTYLEQREVIRKQVQALQEEIARLLDLHKELSDKLNFLLARSQAAAALRATVATASPGNISKISRGFDRMEQKIMTLESGVLAYRSMDQSNARLTGWSEQDEVESELARLKAVKQTQ</sequence>
<evidence type="ECO:0000313" key="3">
    <source>
        <dbReference type="EMBL" id="GIP53866.1"/>
    </source>
</evidence>
<comment type="similarity">
    <text evidence="1">Belongs to the PspA/Vipp/IM30 family.</text>
</comment>
<protein>
    <submittedName>
        <fullName evidence="3">Phage shock protein A</fullName>
    </submittedName>
</protein>
<keyword evidence="4" id="KW-1185">Reference proteome</keyword>
<dbReference type="InterPro" id="IPR007157">
    <property type="entry name" value="PspA_VIPP1"/>
</dbReference>
<dbReference type="RefSeq" id="WP_213655310.1">
    <property type="nucleotide sequence ID" value="NZ_BOSL01000008.1"/>
</dbReference>
<evidence type="ECO:0000256" key="1">
    <source>
        <dbReference type="ARBA" id="ARBA00043985"/>
    </source>
</evidence>
<gene>
    <name evidence="3" type="ORF">J42TS3_29010</name>
</gene>
<evidence type="ECO:0000313" key="4">
    <source>
        <dbReference type="Proteomes" id="UP000679992"/>
    </source>
</evidence>
<accession>A0ABQ4MCY8</accession>
<dbReference type="EMBL" id="BOSL01000008">
    <property type="protein sequence ID" value="GIP53866.1"/>
    <property type="molecule type" value="Genomic_DNA"/>
</dbReference>
<reference evidence="3 4" key="1">
    <citation type="submission" date="2021-03" db="EMBL/GenBank/DDBJ databases">
        <title>Antimicrobial resistance genes in bacteria isolated from Japanese honey, and their potential for conferring macrolide and lincosamide resistance in the American foulbrood pathogen Paenibacillus larvae.</title>
        <authorList>
            <person name="Okamoto M."/>
            <person name="Kumagai M."/>
            <person name="Kanamori H."/>
            <person name="Takamatsu D."/>
        </authorList>
    </citation>
    <scope>NUCLEOTIDE SEQUENCE [LARGE SCALE GENOMIC DNA]</scope>
    <source>
        <strain evidence="3 4">J42TS3</strain>
    </source>
</reference>
<evidence type="ECO:0000256" key="2">
    <source>
        <dbReference type="SAM" id="Coils"/>
    </source>
</evidence>
<dbReference type="PANTHER" id="PTHR31088">
    <property type="entry name" value="MEMBRANE-ASSOCIATED PROTEIN VIPP1, CHLOROPLASTIC"/>
    <property type="match status" value="1"/>
</dbReference>
<proteinExistence type="inferred from homology"/>